<feature type="signal peptide" evidence="2">
    <location>
        <begin position="1"/>
        <end position="23"/>
    </location>
</feature>
<gene>
    <name evidence="4" type="primary">106083230</name>
</gene>
<evidence type="ECO:0000259" key="3">
    <source>
        <dbReference type="PROSITE" id="PS50041"/>
    </source>
</evidence>
<dbReference type="InterPro" id="IPR016186">
    <property type="entry name" value="C-type_lectin-like/link_sf"/>
</dbReference>
<reference evidence="4" key="2">
    <citation type="submission" date="2020-05" db="UniProtKB">
        <authorList>
            <consortium name="EnsemblMetazoa"/>
        </authorList>
    </citation>
    <scope>IDENTIFICATION</scope>
    <source>
        <strain evidence="4">USDA</strain>
    </source>
</reference>
<keyword evidence="5" id="KW-1185">Reference proteome</keyword>
<dbReference type="SUPFAM" id="SSF56436">
    <property type="entry name" value="C-type lectin-like"/>
    <property type="match status" value="1"/>
</dbReference>
<dbReference type="PANTHER" id="PTHR22803">
    <property type="entry name" value="MANNOSE, PHOSPHOLIPASE, LECTIN RECEPTOR RELATED"/>
    <property type="match status" value="1"/>
</dbReference>
<organism evidence="4 5">
    <name type="scientific">Stomoxys calcitrans</name>
    <name type="common">Stable fly</name>
    <name type="synonym">Conops calcitrans</name>
    <dbReference type="NCBI Taxonomy" id="35570"/>
    <lineage>
        <taxon>Eukaryota</taxon>
        <taxon>Metazoa</taxon>
        <taxon>Ecdysozoa</taxon>
        <taxon>Arthropoda</taxon>
        <taxon>Hexapoda</taxon>
        <taxon>Insecta</taxon>
        <taxon>Pterygota</taxon>
        <taxon>Neoptera</taxon>
        <taxon>Endopterygota</taxon>
        <taxon>Diptera</taxon>
        <taxon>Brachycera</taxon>
        <taxon>Muscomorpha</taxon>
        <taxon>Muscoidea</taxon>
        <taxon>Muscidae</taxon>
        <taxon>Stomoxys</taxon>
    </lineage>
</organism>
<feature type="domain" description="C-type lectin" evidence="3">
    <location>
        <begin position="34"/>
        <end position="154"/>
    </location>
</feature>
<dbReference type="Proteomes" id="UP000095300">
    <property type="component" value="Unassembled WGS sequence"/>
</dbReference>
<sequence length="179" mass="21032">MAGSLFNFKWVVILLAIIKVTKGTPHDKWQKVDEAGKIFIEQEQKFTWFEANNECAVRNMTLIAVDTFEKNQVIDSLLRKKFPVSPNLWIGGSDLGQEGKFIWSSTGKSFEFTNWQHQQPDNSKNDEHCVHYRINSDFEWNDAQCWGKMGFICEENRFLMEARRDLEIKKNFIEQLFSL</sequence>
<dbReference type="OrthoDB" id="7773875at2759"/>
<dbReference type="PROSITE" id="PS00615">
    <property type="entry name" value="C_TYPE_LECTIN_1"/>
    <property type="match status" value="1"/>
</dbReference>
<evidence type="ECO:0000313" key="5">
    <source>
        <dbReference type="Proteomes" id="UP000095300"/>
    </source>
</evidence>
<keyword evidence="2" id="KW-0732">Signal</keyword>
<name>A0A1I8Q9P9_STOCA</name>
<evidence type="ECO:0000313" key="4">
    <source>
        <dbReference type="EnsemblMetazoa" id="SCAU015199-PA"/>
    </source>
</evidence>
<evidence type="ECO:0000256" key="2">
    <source>
        <dbReference type="SAM" id="SignalP"/>
    </source>
</evidence>
<dbReference type="InterPro" id="IPR018378">
    <property type="entry name" value="C-type_lectin_CS"/>
</dbReference>
<dbReference type="Gene3D" id="3.10.100.10">
    <property type="entry name" value="Mannose-Binding Protein A, subunit A"/>
    <property type="match status" value="1"/>
</dbReference>
<dbReference type="Pfam" id="PF00059">
    <property type="entry name" value="Lectin_C"/>
    <property type="match status" value="1"/>
</dbReference>
<dbReference type="STRING" id="35570.A0A1I8Q9P9"/>
<dbReference type="CDD" id="cd00037">
    <property type="entry name" value="CLECT"/>
    <property type="match status" value="1"/>
</dbReference>
<dbReference type="InterPro" id="IPR016187">
    <property type="entry name" value="CTDL_fold"/>
</dbReference>
<proteinExistence type="predicted"/>
<feature type="chain" id="PRO_5014271847" description="C-type lectin domain-containing protein" evidence="2">
    <location>
        <begin position="24"/>
        <end position="179"/>
    </location>
</feature>
<dbReference type="PROSITE" id="PS50041">
    <property type="entry name" value="C_TYPE_LECTIN_2"/>
    <property type="match status" value="1"/>
</dbReference>
<protein>
    <recommendedName>
        <fullName evidence="3">C-type lectin domain-containing protein</fullName>
    </recommendedName>
</protein>
<dbReference type="SMART" id="SM00034">
    <property type="entry name" value="CLECT"/>
    <property type="match status" value="1"/>
</dbReference>
<dbReference type="EnsemblMetazoa" id="SCAU015199-RA">
    <property type="protein sequence ID" value="SCAU015199-PA"/>
    <property type="gene ID" value="SCAU015199"/>
</dbReference>
<dbReference type="VEuPathDB" id="VectorBase:SCAU015199"/>
<reference evidence="5" key="1">
    <citation type="submission" date="2015-05" db="EMBL/GenBank/DDBJ databases">
        <authorList>
            <person name="Wilson R.K."/>
            <person name="Warren W.C."/>
            <person name="Olafson P."/>
        </authorList>
    </citation>
    <scope>NUCLEOTIDE SEQUENCE [LARGE SCALE GENOMIC DNA]</scope>
    <source>
        <strain evidence="5">USDA</strain>
    </source>
</reference>
<keyword evidence="1" id="KW-1015">Disulfide bond</keyword>
<dbReference type="InterPro" id="IPR050111">
    <property type="entry name" value="C-type_lectin/snaclec_domain"/>
</dbReference>
<dbReference type="EnsemblMetazoa" id="SCAU015199-RB">
    <property type="protein sequence ID" value="SCAU015199-PB"/>
    <property type="gene ID" value="SCAU015199"/>
</dbReference>
<accession>A0A1I8Q9P9</accession>
<dbReference type="AlphaFoldDB" id="A0A1I8Q9P9"/>
<dbReference type="InterPro" id="IPR001304">
    <property type="entry name" value="C-type_lectin-like"/>
</dbReference>
<evidence type="ECO:0000256" key="1">
    <source>
        <dbReference type="ARBA" id="ARBA00023157"/>
    </source>
</evidence>